<name>A0A6A5QQS7_AMPQU</name>
<evidence type="ECO:0000313" key="4">
    <source>
        <dbReference type="EMBL" id="KAF1917749.1"/>
    </source>
</evidence>
<dbReference type="GO" id="GO:0008270">
    <property type="term" value="F:zinc ion binding"/>
    <property type="evidence" value="ECO:0007669"/>
    <property type="project" value="UniProtKB-KW"/>
</dbReference>
<dbReference type="Pfam" id="PF13639">
    <property type="entry name" value="zf-RING_2"/>
    <property type="match status" value="1"/>
</dbReference>
<dbReference type="OrthoDB" id="3694600at2759"/>
<dbReference type="PROSITE" id="PS50089">
    <property type="entry name" value="ZF_RING_2"/>
    <property type="match status" value="1"/>
</dbReference>
<keyword evidence="1" id="KW-0479">Metal-binding</keyword>
<protein>
    <recommendedName>
        <fullName evidence="3">RING-type domain-containing protein</fullName>
    </recommendedName>
</protein>
<dbReference type="Gene3D" id="3.30.40.10">
    <property type="entry name" value="Zinc/RING finger domain, C3HC4 (zinc finger)"/>
    <property type="match status" value="1"/>
</dbReference>
<feature type="domain" description="RING-type" evidence="3">
    <location>
        <begin position="30"/>
        <end position="78"/>
    </location>
</feature>
<dbReference type="SMART" id="SM00184">
    <property type="entry name" value="RING"/>
    <property type="match status" value="1"/>
</dbReference>
<keyword evidence="1" id="KW-0863">Zinc-finger</keyword>
<proteinExistence type="predicted"/>
<accession>A0A6A5QQS7</accession>
<keyword evidence="1" id="KW-0862">Zinc</keyword>
<sequence>MATSTPDPNLTHFRIWRVFRCRRTSATDRCSICLDTYDSNHIPVRVRFKGCMHRFGQACLYSWLLSGSPMSNCCPICRKLWYTRANDARQEENSRNPASLRDHVLKIRLRLAHRLLGQQHGYAPIDGSESVESEGGYLTAIELRLTVLEATGLENYGLPPDTHDRLEGLEVRLRALRHRIYGQPHDSTTGFSPQPMETERIEILNSIAEVDTPRCLRRQNNRCDNTTATDSTEALHIHYENVSEVYEQDVHSSPHPAAAVPTAPSNFSGSSRATVLVLEPTDEHPLSNNMPD</sequence>
<feature type="region of interest" description="Disordered" evidence="2">
    <location>
        <begin position="251"/>
        <end position="271"/>
    </location>
</feature>
<dbReference type="InterPro" id="IPR013083">
    <property type="entry name" value="Znf_RING/FYVE/PHD"/>
</dbReference>
<dbReference type="Proteomes" id="UP000800096">
    <property type="component" value="Unassembled WGS sequence"/>
</dbReference>
<reference evidence="4" key="1">
    <citation type="journal article" date="2020" name="Stud. Mycol.">
        <title>101 Dothideomycetes genomes: a test case for predicting lifestyles and emergence of pathogens.</title>
        <authorList>
            <person name="Haridas S."/>
            <person name="Albert R."/>
            <person name="Binder M."/>
            <person name="Bloem J."/>
            <person name="Labutti K."/>
            <person name="Salamov A."/>
            <person name="Andreopoulos B."/>
            <person name="Baker S."/>
            <person name="Barry K."/>
            <person name="Bills G."/>
            <person name="Bluhm B."/>
            <person name="Cannon C."/>
            <person name="Castanera R."/>
            <person name="Culley D."/>
            <person name="Daum C."/>
            <person name="Ezra D."/>
            <person name="Gonzalez J."/>
            <person name="Henrissat B."/>
            <person name="Kuo A."/>
            <person name="Liang C."/>
            <person name="Lipzen A."/>
            <person name="Lutzoni F."/>
            <person name="Magnuson J."/>
            <person name="Mondo S."/>
            <person name="Nolan M."/>
            <person name="Ohm R."/>
            <person name="Pangilinan J."/>
            <person name="Park H.-J."/>
            <person name="Ramirez L."/>
            <person name="Alfaro M."/>
            <person name="Sun H."/>
            <person name="Tritt A."/>
            <person name="Yoshinaga Y."/>
            <person name="Zwiers L.-H."/>
            <person name="Turgeon B."/>
            <person name="Goodwin S."/>
            <person name="Spatafora J."/>
            <person name="Crous P."/>
            <person name="Grigoriev I."/>
        </authorList>
    </citation>
    <scope>NUCLEOTIDE SEQUENCE</scope>
    <source>
        <strain evidence="4">HMLAC05119</strain>
    </source>
</reference>
<evidence type="ECO:0000256" key="2">
    <source>
        <dbReference type="SAM" id="MobiDB-lite"/>
    </source>
</evidence>
<dbReference type="SUPFAM" id="SSF57850">
    <property type="entry name" value="RING/U-box"/>
    <property type="match status" value="1"/>
</dbReference>
<evidence type="ECO:0000313" key="5">
    <source>
        <dbReference type="Proteomes" id="UP000800096"/>
    </source>
</evidence>
<gene>
    <name evidence="4" type="ORF">BDU57DRAFT_176008</name>
</gene>
<dbReference type="EMBL" id="ML979134">
    <property type="protein sequence ID" value="KAF1917749.1"/>
    <property type="molecule type" value="Genomic_DNA"/>
</dbReference>
<organism evidence="4 5">
    <name type="scientific">Ampelomyces quisqualis</name>
    <name type="common">Powdery mildew agent</name>
    <dbReference type="NCBI Taxonomy" id="50730"/>
    <lineage>
        <taxon>Eukaryota</taxon>
        <taxon>Fungi</taxon>
        <taxon>Dikarya</taxon>
        <taxon>Ascomycota</taxon>
        <taxon>Pezizomycotina</taxon>
        <taxon>Dothideomycetes</taxon>
        <taxon>Pleosporomycetidae</taxon>
        <taxon>Pleosporales</taxon>
        <taxon>Pleosporineae</taxon>
        <taxon>Phaeosphaeriaceae</taxon>
        <taxon>Ampelomyces</taxon>
    </lineage>
</organism>
<keyword evidence="5" id="KW-1185">Reference proteome</keyword>
<evidence type="ECO:0000256" key="1">
    <source>
        <dbReference type="PROSITE-ProRule" id="PRU00175"/>
    </source>
</evidence>
<evidence type="ECO:0000259" key="3">
    <source>
        <dbReference type="PROSITE" id="PS50089"/>
    </source>
</evidence>
<dbReference type="AlphaFoldDB" id="A0A6A5QQS7"/>
<dbReference type="InterPro" id="IPR001841">
    <property type="entry name" value="Znf_RING"/>
</dbReference>